<protein>
    <submittedName>
        <fullName evidence="2">Uncharacterized protein</fullName>
    </submittedName>
</protein>
<reference evidence="2" key="1">
    <citation type="submission" date="2014-12" db="EMBL/GenBank/DDBJ databases">
        <title>Insight into the proteome of Arion vulgaris.</title>
        <authorList>
            <person name="Aradska J."/>
            <person name="Bulat T."/>
            <person name="Smidak R."/>
            <person name="Sarate P."/>
            <person name="Gangsoo J."/>
            <person name="Sialana F."/>
            <person name="Bilban M."/>
            <person name="Lubec G."/>
        </authorList>
    </citation>
    <scope>NUCLEOTIDE SEQUENCE</scope>
    <source>
        <tissue evidence="2">Skin</tissue>
    </source>
</reference>
<dbReference type="EMBL" id="HACG01043680">
    <property type="protein sequence ID" value="CEK90545.1"/>
    <property type="molecule type" value="Transcribed_RNA"/>
</dbReference>
<proteinExistence type="predicted"/>
<feature type="region of interest" description="Disordered" evidence="1">
    <location>
        <begin position="1"/>
        <end position="22"/>
    </location>
</feature>
<name>A0A0B7BEG7_9EUPU</name>
<sequence length="85" mass="10035">QSPKPPEPAQDKNRKHSNGVTTKEQTTCQISFLQLYYSLVFPFDFGQQILYIHHNDLPLTRTKFDVQMYFILLQFRITKDKNISS</sequence>
<organism evidence="2">
    <name type="scientific">Arion vulgaris</name>
    <dbReference type="NCBI Taxonomy" id="1028688"/>
    <lineage>
        <taxon>Eukaryota</taxon>
        <taxon>Metazoa</taxon>
        <taxon>Spiralia</taxon>
        <taxon>Lophotrochozoa</taxon>
        <taxon>Mollusca</taxon>
        <taxon>Gastropoda</taxon>
        <taxon>Heterobranchia</taxon>
        <taxon>Euthyneura</taxon>
        <taxon>Panpulmonata</taxon>
        <taxon>Eupulmonata</taxon>
        <taxon>Stylommatophora</taxon>
        <taxon>Helicina</taxon>
        <taxon>Arionoidea</taxon>
        <taxon>Arionidae</taxon>
        <taxon>Arion</taxon>
    </lineage>
</organism>
<accession>A0A0B7BEG7</accession>
<evidence type="ECO:0000256" key="1">
    <source>
        <dbReference type="SAM" id="MobiDB-lite"/>
    </source>
</evidence>
<evidence type="ECO:0000313" key="2">
    <source>
        <dbReference type="EMBL" id="CEK90545.1"/>
    </source>
</evidence>
<feature type="non-terminal residue" evidence="2">
    <location>
        <position position="1"/>
    </location>
</feature>
<dbReference type="AlphaFoldDB" id="A0A0B7BEG7"/>
<gene>
    <name evidence="2" type="primary">ORF177409</name>
</gene>